<keyword evidence="2" id="KW-0540">Nuclease</keyword>
<dbReference type="EMBL" id="QLTK01000008">
    <property type="protein sequence ID" value="RAS32055.1"/>
    <property type="molecule type" value="Genomic_DNA"/>
</dbReference>
<dbReference type="Proteomes" id="UP000248918">
    <property type="component" value="Unassembled WGS sequence"/>
</dbReference>
<keyword evidence="2" id="KW-0255">Endonuclease</keyword>
<dbReference type="Pfam" id="PF13391">
    <property type="entry name" value="HNH_2"/>
    <property type="match status" value="1"/>
</dbReference>
<dbReference type="Gene3D" id="1.10.30.50">
    <property type="match status" value="1"/>
</dbReference>
<dbReference type="InterPro" id="IPR003615">
    <property type="entry name" value="HNH_nuc"/>
</dbReference>
<evidence type="ECO:0000259" key="1">
    <source>
        <dbReference type="SMART" id="SM00507"/>
    </source>
</evidence>
<keyword evidence="2" id="KW-0378">Hydrolase</keyword>
<feature type="domain" description="HNH nuclease" evidence="1">
    <location>
        <begin position="84"/>
        <end position="136"/>
    </location>
</feature>
<reference evidence="2 3" key="1">
    <citation type="submission" date="2018-06" db="EMBL/GenBank/DDBJ databases">
        <title>Genomic Encyclopedia of Type Strains, Phase III (KMG-III): the genomes of soil and plant-associated and newly described type strains.</title>
        <authorList>
            <person name="Whitman W."/>
        </authorList>
    </citation>
    <scope>NUCLEOTIDE SEQUENCE [LARGE SCALE GENOMIC DNA]</scope>
    <source>
        <strain evidence="2 3">LMG 23644</strain>
    </source>
</reference>
<comment type="caution">
    <text evidence="2">The sequence shown here is derived from an EMBL/GenBank/DDBJ whole genome shotgun (WGS) entry which is preliminary data.</text>
</comment>
<sequence length="207" mass="22988">MEAAAGGAFATQAKENEIVVAFRPFLLVDYAQSTSSLHQTGRAHRDMSLLNDLDSLDDEQIAAVANRPRQMVIRRIARRYRAANFSRKVLEAYGHRCAFCRVQLGLLDAAHIVPVSASGSTDEVTNGVALCKLHHFAYDSNLVAFDRRYRIRVSESRVGELAEAELDGGIRGFRDALAPTLVLPANVRYHPNPAYVQTALRVRGWRP</sequence>
<dbReference type="GO" id="GO:0004519">
    <property type="term" value="F:endonuclease activity"/>
    <property type="evidence" value="ECO:0007669"/>
    <property type="project" value="UniProtKB-KW"/>
</dbReference>
<evidence type="ECO:0000313" key="3">
    <source>
        <dbReference type="Proteomes" id="UP000248918"/>
    </source>
</evidence>
<accession>A0A329CMH3</accession>
<gene>
    <name evidence="2" type="ORF">BX591_108163</name>
</gene>
<dbReference type="AlphaFoldDB" id="A0A329CMH3"/>
<name>A0A329CMH3_9BURK</name>
<organism evidence="2 3">
    <name type="scientific">Paraburkholderia bryophila</name>
    <dbReference type="NCBI Taxonomy" id="420952"/>
    <lineage>
        <taxon>Bacteria</taxon>
        <taxon>Pseudomonadati</taxon>
        <taxon>Pseudomonadota</taxon>
        <taxon>Betaproteobacteria</taxon>
        <taxon>Burkholderiales</taxon>
        <taxon>Burkholderiaceae</taxon>
        <taxon>Paraburkholderia</taxon>
    </lineage>
</organism>
<evidence type="ECO:0000313" key="2">
    <source>
        <dbReference type="EMBL" id="RAS32055.1"/>
    </source>
</evidence>
<proteinExistence type="predicted"/>
<protein>
    <submittedName>
        <fullName evidence="2">HNH endonuclease</fullName>
    </submittedName>
</protein>
<dbReference type="SMART" id="SM00507">
    <property type="entry name" value="HNHc"/>
    <property type="match status" value="1"/>
</dbReference>